<proteinExistence type="predicted"/>
<dbReference type="GO" id="GO:0020037">
    <property type="term" value="F:heme binding"/>
    <property type="evidence" value="ECO:0007669"/>
    <property type="project" value="InterPro"/>
</dbReference>
<sequence length="107" mass="11789">MPWVLALATSSGWAAEAPKVDFGPPIHTITVPADEPYLPEGPGRNQFMGFCTMCHSPRFITHQPPFPRATWTAEVAKMRGEYGAPIPEAAVEPIVDYLMFFNGKETP</sequence>
<evidence type="ECO:0000313" key="2">
    <source>
        <dbReference type="Proteomes" id="UP000438196"/>
    </source>
</evidence>
<dbReference type="GO" id="GO:0009055">
    <property type="term" value="F:electron transfer activity"/>
    <property type="evidence" value="ECO:0007669"/>
    <property type="project" value="InterPro"/>
</dbReference>
<dbReference type="Gene3D" id="1.10.760.10">
    <property type="entry name" value="Cytochrome c-like domain"/>
    <property type="match status" value="1"/>
</dbReference>
<protein>
    <recommendedName>
        <fullName evidence="3">Cytochrome c</fullName>
    </recommendedName>
</protein>
<name>A0A6I3WEZ3_9PSED</name>
<dbReference type="InterPro" id="IPR036909">
    <property type="entry name" value="Cyt_c-like_dom_sf"/>
</dbReference>
<organism evidence="1 2">
    <name type="scientific">Pseudomonas spelaei</name>
    <dbReference type="NCBI Taxonomy" id="1055469"/>
    <lineage>
        <taxon>Bacteria</taxon>
        <taxon>Pseudomonadati</taxon>
        <taxon>Pseudomonadota</taxon>
        <taxon>Gammaproteobacteria</taxon>
        <taxon>Pseudomonadales</taxon>
        <taxon>Pseudomonadaceae</taxon>
        <taxon>Pseudomonas</taxon>
    </lineage>
</organism>
<dbReference type="Proteomes" id="UP000438196">
    <property type="component" value="Unassembled WGS sequence"/>
</dbReference>
<reference evidence="1 2" key="1">
    <citation type="submission" date="2019-11" db="EMBL/GenBank/DDBJ databases">
        <title>Pseudomonas karstica sp. nov. and Pseudomonas spelaei sp. nov. from karst caves.</title>
        <authorList>
            <person name="Zeman M."/>
        </authorList>
    </citation>
    <scope>NUCLEOTIDE SEQUENCE [LARGE SCALE GENOMIC DNA]</scope>
    <source>
        <strain evidence="1 2">CCM 7893</strain>
    </source>
</reference>
<dbReference type="SUPFAM" id="SSF46626">
    <property type="entry name" value="Cytochrome c"/>
    <property type="match status" value="1"/>
</dbReference>
<evidence type="ECO:0000313" key="1">
    <source>
        <dbReference type="EMBL" id="MUF06494.1"/>
    </source>
</evidence>
<keyword evidence="2" id="KW-1185">Reference proteome</keyword>
<comment type="caution">
    <text evidence="1">The sequence shown here is derived from an EMBL/GenBank/DDBJ whole genome shotgun (WGS) entry which is preliminary data.</text>
</comment>
<dbReference type="EMBL" id="WNNK01000017">
    <property type="protein sequence ID" value="MUF06494.1"/>
    <property type="molecule type" value="Genomic_DNA"/>
</dbReference>
<gene>
    <name evidence="1" type="ORF">GNF76_19240</name>
</gene>
<dbReference type="OrthoDB" id="9814063at2"/>
<dbReference type="AlphaFoldDB" id="A0A6I3WEZ3"/>
<accession>A0A6I3WEZ3</accession>
<evidence type="ECO:0008006" key="3">
    <source>
        <dbReference type="Google" id="ProtNLM"/>
    </source>
</evidence>